<dbReference type="InterPro" id="IPR039498">
    <property type="entry name" value="NTP_transf_5"/>
</dbReference>
<gene>
    <name evidence="1" type="ORF">C5749_17205</name>
</gene>
<keyword evidence="2" id="KW-1185">Reference proteome</keyword>
<evidence type="ECO:0000313" key="2">
    <source>
        <dbReference type="Proteomes" id="UP000238642"/>
    </source>
</evidence>
<dbReference type="AlphaFoldDB" id="A0A2S9JGG5"/>
<proteinExistence type="predicted"/>
<evidence type="ECO:0008006" key="3">
    <source>
        <dbReference type="Google" id="ProtNLM"/>
    </source>
</evidence>
<comment type="caution">
    <text evidence="1">The sequence shown here is derived from an EMBL/GenBank/DDBJ whole genome shotgun (WGS) entry which is preliminary data.</text>
</comment>
<reference evidence="1 2" key="1">
    <citation type="submission" date="2018-02" db="EMBL/GenBank/DDBJ databases">
        <title>The draft genome of Sphingobacterium gobiense H7.</title>
        <authorList>
            <person name="Li L."/>
            <person name="Liu L."/>
            <person name="Zhang X."/>
            <person name="Wang T."/>
            <person name="Liang L."/>
        </authorList>
    </citation>
    <scope>NUCLEOTIDE SEQUENCE [LARGE SCALE GENOMIC DNA]</scope>
    <source>
        <strain evidence="1 2">ACCC 05757</strain>
    </source>
</reference>
<dbReference type="OrthoDB" id="9812148at2"/>
<protein>
    <recommendedName>
        <fullName evidence="3">Nucleotidyltransferase family protein</fullName>
    </recommendedName>
</protein>
<dbReference type="RefSeq" id="WP_105727469.1">
    <property type="nucleotide sequence ID" value="NZ_PVBS01000004.1"/>
</dbReference>
<sequence length="404" mass="46778">MAAGRNSACRQHGAIAGYGLDYTKKNTTFEKMKDNLRDIFFQLLRMGLWGKGGLAIAAPLSDEDWAVLYQYALNHTVEGILFDAFPLLAEDQLPPRALRMKWAVRVDQIERHNTRMAQVAAEQFTDFSRLGAKPILLKGQGVASCYPNPLHRISGDIDWYFDETDGYDKVGKRLQEKGLLVDSALGFSLGYDWQRIHIEHHRRLFDIRSLFKLPYLKKLEQAYRPKQQSVLIESQAITLLAPELQILQVNIHILKHLLSFGIGLRQICDAAVLYHAYRDRIDVEQLRNMYKKTGIIKWVHVLHGILVNYLGLPKADLPFPYPEKLKTDWMMDEIWYSGNFGFYDERYLQGEVSFVSVHPDGARRLWRGLRLYFPYAPQEVIFFPIRRATTRLSMLISSRKSVEE</sequence>
<dbReference type="Proteomes" id="UP000238642">
    <property type="component" value="Unassembled WGS sequence"/>
</dbReference>
<dbReference type="Pfam" id="PF14907">
    <property type="entry name" value="NTP_transf_5"/>
    <property type="match status" value="1"/>
</dbReference>
<dbReference type="EMBL" id="PVBS01000004">
    <property type="protein sequence ID" value="PRD52033.1"/>
    <property type="molecule type" value="Genomic_DNA"/>
</dbReference>
<organism evidence="1 2">
    <name type="scientific">Sphingobacterium gobiense</name>
    <dbReference type="NCBI Taxonomy" id="1382456"/>
    <lineage>
        <taxon>Bacteria</taxon>
        <taxon>Pseudomonadati</taxon>
        <taxon>Bacteroidota</taxon>
        <taxon>Sphingobacteriia</taxon>
        <taxon>Sphingobacteriales</taxon>
        <taxon>Sphingobacteriaceae</taxon>
        <taxon>Sphingobacterium</taxon>
    </lineage>
</organism>
<name>A0A2S9JGG5_9SPHI</name>
<evidence type="ECO:0000313" key="1">
    <source>
        <dbReference type="EMBL" id="PRD52033.1"/>
    </source>
</evidence>
<accession>A0A2S9JGG5</accession>